<evidence type="ECO:0000313" key="4">
    <source>
        <dbReference type="Proteomes" id="UP000006906"/>
    </source>
</evidence>
<feature type="compositionally biased region" description="Low complexity" evidence="1">
    <location>
        <begin position="78"/>
        <end position="88"/>
    </location>
</feature>
<dbReference type="OrthoDB" id="10535363at2759"/>
<dbReference type="GO" id="GO:0004842">
    <property type="term" value="F:ubiquitin-protein transferase activity"/>
    <property type="evidence" value="ECO:0007669"/>
    <property type="project" value="InterPro"/>
</dbReference>
<dbReference type="Gramene" id="PNW85012">
    <property type="protein sequence ID" value="PNW85012"/>
    <property type="gene ID" value="CHLRE_03g167887v5"/>
</dbReference>
<feature type="transmembrane region" description="Helical" evidence="2">
    <location>
        <begin position="128"/>
        <end position="147"/>
    </location>
</feature>
<dbReference type="Gene3D" id="2.30.30.40">
    <property type="entry name" value="SH3 Domains"/>
    <property type="match status" value="1"/>
</dbReference>
<dbReference type="Proteomes" id="UP000006906">
    <property type="component" value="Chromosome 3"/>
</dbReference>
<protein>
    <submittedName>
        <fullName evidence="3">Uncharacterized protein</fullName>
    </submittedName>
</protein>
<evidence type="ECO:0000256" key="2">
    <source>
        <dbReference type="SAM" id="Phobius"/>
    </source>
</evidence>
<dbReference type="GO" id="GO:0046872">
    <property type="term" value="F:metal ion binding"/>
    <property type="evidence" value="ECO:0007669"/>
    <property type="project" value="InterPro"/>
</dbReference>
<organism evidence="3 4">
    <name type="scientific">Chlamydomonas reinhardtii</name>
    <name type="common">Chlamydomonas smithii</name>
    <dbReference type="NCBI Taxonomy" id="3055"/>
    <lineage>
        <taxon>Eukaryota</taxon>
        <taxon>Viridiplantae</taxon>
        <taxon>Chlorophyta</taxon>
        <taxon>core chlorophytes</taxon>
        <taxon>Chlorophyceae</taxon>
        <taxon>CS clade</taxon>
        <taxon>Chlamydomonadales</taxon>
        <taxon>Chlamydomonadaceae</taxon>
        <taxon>Chlamydomonas</taxon>
    </lineage>
</organism>
<accession>A0A2K3DWW0</accession>
<keyword evidence="2" id="KW-0472">Membrane</keyword>
<dbReference type="SUPFAM" id="SSF159034">
    <property type="entry name" value="Mib/herc2 domain-like"/>
    <property type="match status" value="1"/>
</dbReference>
<dbReference type="RefSeq" id="XP_042925955.1">
    <property type="nucleotide sequence ID" value="XM_043060826.1"/>
</dbReference>
<feature type="transmembrane region" description="Helical" evidence="2">
    <location>
        <begin position="17"/>
        <end position="37"/>
    </location>
</feature>
<keyword evidence="4" id="KW-1185">Reference proteome</keyword>
<dbReference type="KEGG" id="cre:CHLRE_03g167887v5"/>
<dbReference type="InterPro" id="IPR037252">
    <property type="entry name" value="Mib_Herc2_sf"/>
</dbReference>
<evidence type="ECO:0000256" key="1">
    <source>
        <dbReference type="SAM" id="MobiDB-lite"/>
    </source>
</evidence>
<reference evidence="3 4" key="1">
    <citation type="journal article" date="2007" name="Science">
        <title>The Chlamydomonas genome reveals the evolution of key animal and plant functions.</title>
        <authorList>
            <person name="Merchant S.S."/>
            <person name="Prochnik S.E."/>
            <person name="Vallon O."/>
            <person name="Harris E.H."/>
            <person name="Karpowicz S.J."/>
            <person name="Witman G.B."/>
            <person name="Terry A."/>
            <person name="Salamov A."/>
            <person name="Fritz-Laylin L.K."/>
            <person name="Marechal-Drouard L."/>
            <person name="Marshall W.F."/>
            <person name="Qu L.H."/>
            <person name="Nelson D.R."/>
            <person name="Sanderfoot A.A."/>
            <person name="Spalding M.H."/>
            <person name="Kapitonov V.V."/>
            <person name="Ren Q."/>
            <person name="Ferris P."/>
            <person name="Lindquist E."/>
            <person name="Shapiro H."/>
            <person name="Lucas S.M."/>
            <person name="Grimwood J."/>
            <person name="Schmutz J."/>
            <person name="Cardol P."/>
            <person name="Cerutti H."/>
            <person name="Chanfreau G."/>
            <person name="Chen C.L."/>
            <person name="Cognat V."/>
            <person name="Croft M.T."/>
            <person name="Dent R."/>
            <person name="Dutcher S."/>
            <person name="Fernandez E."/>
            <person name="Fukuzawa H."/>
            <person name="Gonzalez-Ballester D."/>
            <person name="Gonzalez-Halphen D."/>
            <person name="Hallmann A."/>
            <person name="Hanikenne M."/>
            <person name="Hippler M."/>
            <person name="Inwood W."/>
            <person name="Jabbari K."/>
            <person name="Kalanon M."/>
            <person name="Kuras R."/>
            <person name="Lefebvre P.A."/>
            <person name="Lemaire S.D."/>
            <person name="Lobanov A.V."/>
            <person name="Lohr M."/>
            <person name="Manuell A."/>
            <person name="Meier I."/>
            <person name="Mets L."/>
            <person name="Mittag M."/>
            <person name="Mittelmeier T."/>
            <person name="Moroney J.V."/>
            <person name="Moseley J."/>
            <person name="Napoli C."/>
            <person name="Nedelcu A.M."/>
            <person name="Niyogi K."/>
            <person name="Novoselov S.V."/>
            <person name="Paulsen I.T."/>
            <person name="Pazour G."/>
            <person name="Purton S."/>
            <person name="Ral J.P."/>
            <person name="Riano-Pachon D.M."/>
            <person name="Riekhof W."/>
            <person name="Rymarquis L."/>
            <person name="Schroda M."/>
            <person name="Stern D."/>
            <person name="Umen J."/>
            <person name="Willows R."/>
            <person name="Wilson N."/>
            <person name="Zimmer S.L."/>
            <person name="Allmer J."/>
            <person name="Balk J."/>
            <person name="Bisova K."/>
            <person name="Chen C.J."/>
            <person name="Elias M."/>
            <person name="Gendler K."/>
            <person name="Hauser C."/>
            <person name="Lamb M.R."/>
            <person name="Ledford H."/>
            <person name="Long J.C."/>
            <person name="Minagawa J."/>
            <person name="Page M.D."/>
            <person name="Pan J."/>
            <person name="Pootakham W."/>
            <person name="Roje S."/>
            <person name="Rose A."/>
            <person name="Stahlberg E."/>
            <person name="Terauchi A.M."/>
            <person name="Yang P."/>
            <person name="Ball S."/>
            <person name="Bowler C."/>
            <person name="Dieckmann C.L."/>
            <person name="Gladyshev V.N."/>
            <person name="Green P."/>
            <person name="Jorgensen R."/>
            <person name="Mayfield S."/>
            <person name="Mueller-Roeber B."/>
            <person name="Rajamani S."/>
            <person name="Sayre R.T."/>
            <person name="Brokstein P."/>
            <person name="Dubchak I."/>
            <person name="Goodstein D."/>
            <person name="Hornick L."/>
            <person name="Huang Y.W."/>
            <person name="Jhaveri J."/>
            <person name="Luo Y."/>
            <person name="Martinez D."/>
            <person name="Ngau W.C."/>
            <person name="Otillar B."/>
            <person name="Poliakov A."/>
            <person name="Porter A."/>
            <person name="Szajkowski L."/>
            <person name="Werner G."/>
            <person name="Zhou K."/>
            <person name="Grigoriev I.V."/>
            <person name="Rokhsar D.S."/>
            <person name="Grossman A.R."/>
        </authorList>
    </citation>
    <scope>NUCLEOTIDE SEQUENCE [LARGE SCALE GENOMIC DNA]</scope>
    <source>
        <strain evidence="4">CC-503</strain>
    </source>
</reference>
<dbReference type="GeneID" id="66052818"/>
<proteinExistence type="predicted"/>
<evidence type="ECO:0000313" key="3">
    <source>
        <dbReference type="EMBL" id="PNW85012.1"/>
    </source>
</evidence>
<dbReference type="InParanoid" id="A0A2K3DWW0"/>
<gene>
    <name evidence="3" type="ORF">CHLRE_03g167887v5</name>
</gene>
<feature type="region of interest" description="Disordered" evidence="1">
    <location>
        <begin position="67"/>
        <end position="98"/>
    </location>
</feature>
<dbReference type="EMBL" id="CM008964">
    <property type="protein sequence ID" value="PNW85012.1"/>
    <property type="molecule type" value="Genomic_DNA"/>
</dbReference>
<name>A0A2K3DWW0_CHLRE</name>
<sequence>MEEETARLRQWLRRTTAAAVASCVLWAGVAAAAAMVLNRLELAPPWSAAGLGAPDSEVRRHRRRHHQQVCRLPPPPAATGGACGTDAPNGCKSEDNERLQQGSGGIAAAVPAQQPPPPDSSASAGAYMVRWPELIVACLVLCYTVLAPPPCRHIRLLHFPLLPLPLPLSLFVAYVLHIQAVEVSLMTATAGEPLGYTNTRVGQLVVRGADWAAKDGDDDGGAGHLGVVESVVSAGAAAGVQTVRVRWLKTGVETEAQLQGGKPAGCRTFCVAVVDIAAY</sequence>
<keyword evidence="2" id="KW-0812">Transmembrane</keyword>
<feature type="transmembrane region" description="Helical" evidence="2">
    <location>
        <begin position="159"/>
        <end position="177"/>
    </location>
</feature>
<dbReference type="AlphaFoldDB" id="A0A2K3DWW0"/>
<keyword evidence="2" id="KW-1133">Transmembrane helix</keyword>